<organism evidence="1 2">
    <name type="scientific">Cronobacter phage Pet-CM3-4</name>
    <dbReference type="NCBI Taxonomy" id="1892569"/>
    <lineage>
        <taxon>Viruses</taxon>
        <taxon>Duplodnaviria</taxon>
        <taxon>Heunggongvirae</taxon>
        <taxon>Uroviricota</taxon>
        <taxon>Caudoviricetes</taxon>
        <taxon>Pantevenvirales</taxon>
        <taxon>Straboviridae</taxon>
        <taxon>Tevenvirinae</taxon>
        <taxon>Karamvirus</taxon>
        <taxon>Karamvirus petcm34</taxon>
    </lineage>
</organism>
<reference evidence="2" key="1">
    <citation type="submission" date="2016-09" db="EMBL/GenBank/DDBJ databases">
        <authorList>
            <person name="Kajsik M."/>
        </authorList>
    </citation>
    <scope>NUCLEOTIDE SEQUENCE [LARGE SCALE GENOMIC DNA]</scope>
</reference>
<keyword evidence="2" id="KW-1185">Reference proteome</keyword>
<name>A0A1D3RKL7_9CAUD</name>
<dbReference type="RefSeq" id="YP_010091741.1">
    <property type="nucleotide sequence ID" value="NC_055726.1"/>
</dbReference>
<dbReference type="Proteomes" id="UP000279601">
    <property type="component" value="Segment"/>
</dbReference>
<dbReference type="KEGG" id="vg:65109273"/>
<accession>A0A1D3RKL7</accession>
<dbReference type="GeneID" id="65109273"/>
<protein>
    <submittedName>
        <fullName evidence="1">Uncharacterized protein</fullName>
    </submittedName>
</protein>
<dbReference type="EMBL" id="LT614807">
    <property type="protein sequence ID" value="SCN45819.1"/>
    <property type="molecule type" value="Genomic_DNA"/>
</dbReference>
<proteinExistence type="predicted"/>
<sequence length="221" mass="25175">MAFYDDFHEPKKDSKVITRGTGNKFGRYVRSQLEYSGMPKRLISIIEPLAPAYDDYSLHMDDHQLKERKVPGHVYINSLKDARSMLSALIADGCSIAYKGAYSYHYSSISLNNLTSEVRKEDEGTRYSMGHWFCGAIEVHYNTRGGKFIFSFICNSTLEEAQAFRGPSREYLVKHFSAEMNKLVEKLQVPGSHIGADVSDFINYCRGQIAKRTRNEQSNSD</sequence>
<evidence type="ECO:0000313" key="1">
    <source>
        <dbReference type="EMBL" id="SCN45819.1"/>
    </source>
</evidence>
<evidence type="ECO:0000313" key="2">
    <source>
        <dbReference type="Proteomes" id="UP000279601"/>
    </source>
</evidence>